<dbReference type="PROSITE" id="PS51886">
    <property type="entry name" value="TLDC"/>
    <property type="match status" value="1"/>
</dbReference>
<dbReference type="InterPro" id="IPR006571">
    <property type="entry name" value="TLDc_dom"/>
</dbReference>
<organism evidence="4 5">
    <name type="scientific">Patella caerulea</name>
    <name type="common">Rayed Mediterranean limpet</name>
    <dbReference type="NCBI Taxonomy" id="87958"/>
    <lineage>
        <taxon>Eukaryota</taxon>
        <taxon>Metazoa</taxon>
        <taxon>Spiralia</taxon>
        <taxon>Lophotrochozoa</taxon>
        <taxon>Mollusca</taxon>
        <taxon>Gastropoda</taxon>
        <taxon>Patellogastropoda</taxon>
        <taxon>Patelloidea</taxon>
        <taxon>Patellidae</taxon>
        <taxon>Patella</taxon>
    </lineage>
</organism>
<dbReference type="CDD" id="cd00882">
    <property type="entry name" value="Ras_like_GTPase"/>
    <property type="match status" value="1"/>
</dbReference>
<evidence type="ECO:0000313" key="4">
    <source>
        <dbReference type="EMBL" id="KAK6183187.1"/>
    </source>
</evidence>
<keyword evidence="2" id="KW-0812">Transmembrane</keyword>
<feature type="transmembrane region" description="Helical" evidence="2">
    <location>
        <begin position="500"/>
        <end position="520"/>
    </location>
</feature>
<comment type="similarity">
    <text evidence="1">Belongs to the IFI44 family.</text>
</comment>
<reference evidence="4 5" key="1">
    <citation type="submission" date="2024-01" db="EMBL/GenBank/DDBJ databases">
        <title>The genome of the rayed Mediterranean limpet Patella caerulea (Linnaeus, 1758).</title>
        <authorList>
            <person name="Anh-Thu Weber A."/>
            <person name="Halstead-Nussloch G."/>
        </authorList>
    </citation>
    <scope>NUCLEOTIDE SEQUENCE [LARGE SCALE GENOMIC DNA]</scope>
    <source>
        <strain evidence="4">AATW-2023a</strain>
        <tissue evidence="4">Whole specimen</tissue>
    </source>
</reference>
<dbReference type="Pfam" id="PF07534">
    <property type="entry name" value="TLD"/>
    <property type="match status" value="1"/>
</dbReference>
<dbReference type="SUPFAM" id="SSF52540">
    <property type="entry name" value="P-loop containing nucleoside triphosphate hydrolases"/>
    <property type="match status" value="1"/>
</dbReference>
<sequence length="541" mass="61782">MLRRNFVLLQDSNMTGKTELNNIDRGQFCKWIGRSVDFKLVYKASRDGMSPAIFHQKCDNKGPTVVIGYNTDGCVFGGYTSVDWKPCTCGTAQTRWDEKAFLFSLKYMYEYHPKIFPVNNPELAITMCSTYSPVFGVAANPDMVILPHKIVNKDTNGNFVTGLTRENIQFGKVYDSEGVPIQQVTKDNYIFKEVEIYQVMDPVRLDKPWRNEKKDNKATLKKMVEDYCPVKDTGVKQSRILLVGSVGAGKSSYFNTINSIFKGHVACQANTGSSEHSLTTKYRCHQLRNNSTYLNFRLCDTRGMEDTQGIDPCDWTAILDGHVPDRYTFEPCSPITPDSPGYIKTPTVNDKIHCVAFVIDSSSVDVMNESILSKFNLVQKLANERGIPQVIVLTKVDQIELDVEEDLTRLLYSSRVAYVVDQVAQLIGLPRGHVLPVKNYEKETELNETVDRFALLSLQQILRFADDYMYELLDVLNTRDTYNRPTLDTRQPSRKLSSHSLLWLWVIVIILLVFITYYLLSYAYNLTDIFNSLFNIDNQRL</sequence>
<evidence type="ECO:0000259" key="3">
    <source>
        <dbReference type="PROSITE" id="PS51886"/>
    </source>
</evidence>
<dbReference type="PANTHER" id="PTHR14241">
    <property type="entry name" value="INTERFERON-INDUCED PROTEIN 44"/>
    <property type="match status" value="1"/>
</dbReference>
<proteinExistence type="inferred from homology"/>
<dbReference type="InterPro" id="IPR027417">
    <property type="entry name" value="P-loop_NTPase"/>
</dbReference>
<evidence type="ECO:0000256" key="2">
    <source>
        <dbReference type="SAM" id="Phobius"/>
    </source>
</evidence>
<comment type="caution">
    <text evidence="4">The sequence shown here is derived from an EMBL/GenBank/DDBJ whole genome shotgun (WGS) entry which is preliminary data.</text>
</comment>
<dbReference type="PANTHER" id="PTHR14241:SF32">
    <property type="entry name" value="VWFA DOMAIN-CONTAINING PROTEIN-RELATED"/>
    <property type="match status" value="1"/>
</dbReference>
<dbReference type="Gene3D" id="3.40.50.300">
    <property type="entry name" value="P-loop containing nucleotide triphosphate hydrolases"/>
    <property type="match status" value="1"/>
</dbReference>
<feature type="domain" description="TLDc" evidence="3">
    <location>
        <begin position="13"/>
        <end position="200"/>
    </location>
</feature>
<name>A0AAN8JUB0_PATCE</name>
<keyword evidence="2" id="KW-1133">Transmembrane helix</keyword>
<dbReference type="EMBL" id="JAZGQO010000007">
    <property type="protein sequence ID" value="KAK6183187.1"/>
    <property type="molecule type" value="Genomic_DNA"/>
</dbReference>
<dbReference type="Proteomes" id="UP001347796">
    <property type="component" value="Unassembled WGS sequence"/>
</dbReference>
<gene>
    <name evidence="4" type="ORF">SNE40_010715</name>
</gene>
<evidence type="ECO:0000313" key="5">
    <source>
        <dbReference type="Proteomes" id="UP001347796"/>
    </source>
</evidence>
<protein>
    <recommendedName>
        <fullName evidence="3">TLDc domain-containing protein</fullName>
    </recommendedName>
</protein>
<accession>A0AAN8JUB0</accession>
<keyword evidence="5" id="KW-1185">Reference proteome</keyword>
<evidence type="ECO:0000256" key="1">
    <source>
        <dbReference type="ARBA" id="ARBA00009243"/>
    </source>
</evidence>
<keyword evidence="2" id="KW-0472">Membrane</keyword>
<dbReference type="AlphaFoldDB" id="A0AAN8JUB0"/>